<sequence>MAQMRLSDIPERPLQTLYFDHVKIEECAFDAQTGDAGYPWLTLAIDAGTRMVAGFHLSLAPPSRLSVGLCLLHAVCDKTRWMKERGVAGDWPAAGLPEAVAADPQSVFGLRAFARACRDEGVATVDLPVRQRVFGALATHMVGGRLGEVLIAKAQVAVYAPETPRHLRGAVARDMRDLERAVGDGLVNDYHRRRHQDTGRAPIESWRSGDDAENFRAPKDCLRFRLSFLPETSCVVTESGVSLRGETYWSRMLAQMLQDGESRATVRFDPRDHSRIFVRSAGGRFVKAKNVAAPAAAASKECDEIAIDASLAEKRSCRGKCRSSCPFAPAL</sequence>
<dbReference type="InterPro" id="IPR015378">
    <property type="entry name" value="Transposase-like_Mu_C"/>
</dbReference>
<gene>
    <name evidence="2" type="ORF">V3H18_13920</name>
</gene>
<dbReference type="InterPro" id="IPR009004">
    <property type="entry name" value="Transposase_Mu_C"/>
</dbReference>
<keyword evidence="3" id="KW-1185">Reference proteome</keyword>
<comment type="caution">
    <text evidence="2">The sequence shown here is derived from an EMBL/GenBank/DDBJ whole genome shotgun (WGS) entry which is preliminary data.</text>
</comment>
<evidence type="ECO:0000313" key="2">
    <source>
        <dbReference type="EMBL" id="MEF3367633.1"/>
    </source>
</evidence>
<dbReference type="SUPFAM" id="SSF50610">
    <property type="entry name" value="mu transposase, C-terminal domain"/>
    <property type="match status" value="1"/>
</dbReference>
<dbReference type="Gene3D" id="3.30.420.10">
    <property type="entry name" value="Ribonuclease H-like superfamily/Ribonuclease H"/>
    <property type="match status" value="1"/>
</dbReference>
<dbReference type="Proteomes" id="UP001350748">
    <property type="component" value="Unassembled WGS sequence"/>
</dbReference>
<proteinExistence type="predicted"/>
<feature type="domain" description="Transposase-like Mu C-terminal" evidence="1">
    <location>
        <begin position="226"/>
        <end position="286"/>
    </location>
</feature>
<protein>
    <submittedName>
        <fullName evidence="2">Mu transposase C-terminal domain-containing protein</fullName>
    </submittedName>
</protein>
<accession>A0ABU7XJR8</accession>
<dbReference type="Pfam" id="PF09299">
    <property type="entry name" value="Mu-transpos_C"/>
    <property type="match status" value="1"/>
</dbReference>
<evidence type="ECO:0000259" key="1">
    <source>
        <dbReference type="Pfam" id="PF09299"/>
    </source>
</evidence>
<dbReference type="EMBL" id="JAZHYN010000050">
    <property type="protein sequence ID" value="MEF3367633.1"/>
    <property type="molecule type" value="Genomic_DNA"/>
</dbReference>
<evidence type="ECO:0000313" key="3">
    <source>
        <dbReference type="Proteomes" id="UP001350748"/>
    </source>
</evidence>
<dbReference type="RefSeq" id="WP_332082676.1">
    <property type="nucleotide sequence ID" value="NZ_JAZHYN010000050.1"/>
</dbReference>
<dbReference type="InterPro" id="IPR036397">
    <property type="entry name" value="RNaseH_sf"/>
</dbReference>
<name>A0ABU7XJR8_9HYPH</name>
<reference evidence="2 3" key="1">
    <citation type="submission" date="2024-02" db="EMBL/GenBank/DDBJ databases">
        <authorList>
            <person name="Grouzdev D."/>
        </authorList>
    </citation>
    <scope>NUCLEOTIDE SEQUENCE [LARGE SCALE GENOMIC DNA]</scope>
    <source>
        <strain evidence="2 3">9N</strain>
    </source>
</reference>
<organism evidence="2 3">
    <name type="scientific">Methylocystis borbori</name>
    <dbReference type="NCBI Taxonomy" id="3118750"/>
    <lineage>
        <taxon>Bacteria</taxon>
        <taxon>Pseudomonadati</taxon>
        <taxon>Pseudomonadota</taxon>
        <taxon>Alphaproteobacteria</taxon>
        <taxon>Hyphomicrobiales</taxon>
        <taxon>Methylocystaceae</taxon>
        <taxon>Methylocystis</taxon>
    </lineage>
</organism>